<feature type="region of interest" description="Disordered" evidence="1">
    <location>
        <begin position="1"/>
        <end position="22"/>
    </location>
</feature>
<gene>
    <name evidence="2" type="ORF">Kpho01_27080</name>
</gene>
<dbReference type="AlphaFoldDB" id="A0A9W6PH00"/>
<proteinExistence type="predicted"/>
<protein>
    <recommendedName>
        <fullName evidence="4">Biopolymer transporter Tol</fullName>
    </recommendedName>
</protein>
<evidence type="ECO:0000313" key="3">
    <source>
        <dbReference type="Proteomes" id="UP001165143"/>
    </source>
</evidence>
<name>A0A9W6PH00_9ACTN</name>
<sequence>MPRGPARDHGRMAKNEHVERTPDGRYIVISGRRWRATDPELPDEVREQLTRHLMAARRALALIGDDRDAMQAARARVQLAKVGLGERGAPWWEQTLPQRRHRWESSLRALDEAPDPHRPGAP</sequence>
<accession>A0A9W6PH00</accession>
<reference evidence="2" key="1">
    <citation type="submission" date="2023-02" db="EMBL/GenBank/DDBJ databases">
        <title>Kitasatospora phosalacinea NBRC 14362.</title>
        <authorList>
            <person name="Ichikawa N."/>
            <person name="Sato H."/>
            <person name="Tonouchi N."/>
        </authorList>
    </citation>
    <scope>NUCLEOTIDE SEQUENCE</scope>
    <source>
        <strain evidence="2">NBRC 14362</strain>
    </source>
</reference>
<dbReference type="EMBL" id="BSRX01000014">
    <property type="protein sequence ID" value="GLW54697.1"/>
    <property type="molecule type" value="Genomic_DNA"/>
</dbReference>
<dbReference type="Proteomes" id="UP001165143">
    <property type="component" value="Unassembled WGS sequence"/>
</dbReference>
<comment type="caution">
    <text evidence="2">The sequence shown here is derived from an EMBL/GenBank/DDBJ whole genome shotgun (WGS) entry which is preliminary data.</text>
</comment>
<evidence type="ECO:0008006" key="4">
    <source>
        <dbReference type="Google" id="ProtNLM"/>
    </source>
</evidence>
<evidence type="ECO:0000256" key="1">
    <source>
        <dbReference type="SAM" id="MobiDB-lite"/>
    </source>
</evidence>
<evidence type="ECO:0000313" key="2">
    <source>
        <dbReference type="EMBL" id="GLW54697.1"/>
    </source>
</evidence>
<organism evidence="2 3">
    <name type="scientific">Kitasatospora phosalacinea</name>
    <dbReference type="NCBI Taxonomy" id="2065"/>
    <lineage>
        <taxon>Bacteria</taxon>
        <taxon>Bacillati</taxon>
        <taxon>Actinomycetota</taxon>
        <taxon>Actinomycetes</taxon>
        <taxon>Kitasatosporales</taxon>
        <taxon>Streptomycetaceae</taxon>
        <taxon>Kitasatospora</taxon>
    </lineage>
</organism>